<evidence type="ECO:0000256" key="8">
    <source>
        <dbReference type="ARBA" id="ARBA00044876"/>
    </source>
</evidence>
<protein>
    <recommendedName>
        <fullName evidence="21">Lysosomal dipeptide transporter MFSD1</fullName>
    </recommendedName>
    <alternativeName>
        <fullName evidence="22">Major facilitator superfamily domain-containing protein 1</fullName>
    </alternativeName>
</protein>
<comment type="catalytic activity">
    <reaction evidence="19">
        <text>L-alanyl-L-lysine(out) = L-alanyl-L-lysine(in)</text>
        <dbReference type="Rhea" id="RHEA:79415"/>
        <dbReference type="ChEBI" id="CHEBI:192470"/>
    </reaction>
</comment>
<evidence type="ECO:0000256" key="22">
    <source>
        <dbReference type="ARBA" id="ARBA00045018"/>
    </source>
</evidence>
<evidence type="ECO:0000256" key="23">
    <source>
        <dbReference type="ARBA" id="ARBA00045709"/>
    </source>
</evidence>
<evidence type="ECO:0000256" key="21">
    <source>
        <dbReference type="ARBA" id="ARBA00044985"/>
    </source>
</evidence>
<evidence type="ECO:0000256" key="3">
    <source>
        <dbReference type="ARBA" id="ARBA00022448"/>
    </source>
</evidence>
<comment type="catalytic activity">
    <reaction evidence="8">
        <text>L-lysyl-L-alanine(out) = L-lysyl-L-alanine(in)</text>
        <dbReference type="Rhea" id="RHEA:79399"/>
        <dbReference type="ChEBI" id="CHEBI:229954"/>
    </reaction>
</comment>
<dbReference type="Pfam" id="PF07690">
    <property type="entry name" value="MFS_1"/>
    <property type="match status" value="1"/>
</dbReference>
<dbReference type="OrthoDB" id="424834at2759"/>
<keyword evidence="28" id="KW-1185">Reference proteome</keyword>
<evidence type="ECO:0000256" key="5">
    <source>
        <dbReference type="ARBA" id="ARBA00022989"/>
    </source>
</evidence>
<comment type="subunit">
    <text evidence="24">Homodimer. Interacts with lysosomal protein GLMP (via lumenal domain); the interaction starts while both proteins are still in the endoplasmic reticulum and is required for stabilization of MFSD1 in lysosomes but has no direct effect on its targeting to lysosomes or transporter activity.</text>
</comment>
<comment type="catalytic activity">
    <reaction evidence="16">
        <text>L-lysyl-L-lysine(out) = L-lysyl-L-lysine(in)</text>
        <dbReference type="Rhea" id="RHEA:79403"/>
        <dbReference type="ChEBI" id="CHEBI:229956"/>
    </reaction>
</comment>
<comment type="catalytic activity">
    <reaction evidence="18">
        <text>L-histidyl-L-alpha-amino acid(out) = L-histidyl-L-alpha-amino acid(in)</text>
        <dbReference type="Rhea" id="RHEA:79379"/>
        <dbReference type="ChEBI" id="CHEBI:229964"/>
    </reaction>
</comment>
<evidence type="ECO:0000256" key="12">
    <source>
        <dbReference type="ARBA" id="ARBA00044891"/>
    </source>
</evidence>
<comment type="catalytic activity">
    <reaction evidence="12">
        <text>L-lysyl-L-alpha-amino acid(out) = L-lysyl-L-alpha-amino acid(in)</text>
        <dbReference type="Rhea" id="RHEA:79387"/>
        <dbReference type="ChEBI" id="CHEBI:229965"/>
    </reaction>
</comment>
<evidence type="ECO:0000256" key="18">
    <source>
        <dbReference type="ARBA" id="ARBA00044912"/>
    </source>
</evidence>
<dbReference type="InterPro" id="IPR052187">
    <property type="entry name" value="MFSD1"/>
</dbReference>
<evidence type="ECO:0000256" key="16">
    <source>
        <dbReference type="ARBA" id="ARBA00044900"/>
    </source>
</evidence>
<reference evidence="27 28" key="1">
    <citation type="submission" date="2014-06" db="EMBL/GenBank/DDBJ databases">
        <authorList>
            <person name="Swart Estienne"/>
        </authorList>
    </citation>
    <scope>NUCLEOTIDE SEQUENCE [LARGE SCALE GENOMIC DNA]</scope>
    <source>
        <strain evidence="27 28">130c</strain>
    </source>
</reference>
<feature type="region of interest" description="Disordered" evidence="25">
    <location>
        <begin position="220"/>
        <end position="253"/>
    </location>
</feature>
<evidence type="ECO:0000256" key="15">
    <source>
        <dbReference type="ARBA" id="ARBA00044899"/>
    </source>
</evidence>
<dbReference type="GO" id="GO:0005765">
    <property type="term" value="C:lysosomal membrane"/>
    <property type="evidence" value="ECO:0007669"/>
    <property type="project" value="UniProtKB-SubCell"/>
</dbReference>
<evidence type="ECO:0000256" key="13">
    <source>
        <dbReference type="ARBA" id="ARBA00044893"/>
    </source>
</evidence>
<sequence length="536" mass="60575">MMQHNMLYLRQQSLNDQQVHIKKKNLRMLIVFLSASANFGNAFCGNSAAPLQREIQNDMNIIETDFNLLFSIRGLSNLFMPFLIGTIVEKFGFKYCLMLLCTFCTIGQMFFAIGLSLHNYHMLLMGRFIFGLSDSVSIFQQTILCYWFEPTQLPFVFGILLFMVKIVRAINDNVASVYFNATGSLASYFWIGFVVCLGSLISAFYLTTIHESVCESTQSNATREKEQELKQNQQKDLESQNKDSEESSNATPKKEKVLKEDYVYLLIMYMFGFSVIISFYPNLSCLLQERFAYSNEDAGHVASLPYLIASFATPLFGSLIQKMGESQYEFLLTLSTGLIFLTQMHFTLMSDAIPTIGNVKTEPNNMAIIPISLFGIGHALFVTLQGPLINKTITDKSNMPKALSIMKVAENIGGMFLTFIAAYVKVQTNSFIGVHMLYALFTLIPTVLGYHFIIKLNRKMENEKQKKTKDAISDGNNDDIELEKQSLKAKQSLENSPSVNDNSDEEIKTEISISDSTEMDCISEDDTSKKSEKNRD</sequence>
<comment type="function">
    <text evidence="23">Lysosomal dipeptide uniporter that selectively exports lysine, arginine or histidine-containing dipeptides with a net positive charge from the lysosome lumen into the cytosol. Could play a role in a specific type of protein O-glycosylation indirectly regulating macrophages migration and tissue invasion. Also essential for liver homeostasis.</text>
</comment>
<gene>
    <name evidence="27" type="primary">Contig13158.g14028</name>
    <name evidence="27" type="ORF">STYLEM_17406</name>
</gene>
<feature type="region of interest" description="Disordered" evidence="25">
    <location>
        <begin position="467"/>
        <end position="536"/>
    </location>
</feature>
<feature type="transmembrane region" description="Helical" evidence="26">
    <location>
        <begin position="185"/>
        <end position="206"/>
    </location>
</feature>
<name>A0A078B4Y4_STYLE</name>
<comment type="catalytic activity">
    <reaction evidence="10">
        <text>L-alpha-aminoacyl-L-arginine(out) = L-alpha-aminoacyl-L-arginine(in)</text>
        <dbReference type="Rhea" id="RHEA:79367"/>
        <dbReference type="ChEBI" id="CHEBI:229968"/>
    </reaction>
</comment>
<dbReference type="InterPro" id="IPR011701">
    <property type="entry name" value="MFS"/>
</dbReference>
<organism evidence="27 28">
    <name type="scientific">Stylonychia lemnae</name>
    <name type="common">Ciliate</name>
    <dbReference type="NCBI Taxonomy" id="5949"/>
    <lineage>
        <taxon>Eukaryota</taxon>
        <taxon>Sar</taxon>
        <taxon>Alveolata</taxon>
        <taxon>Ciliophora</taxon>
        <taxon>Intramacronucleata</taxon>
        <taxon>Spirotrichea</taxon>
        <taxon>Stichotrichia</taxon>
        <taxon>Sporadotrichida</taxon>
        <taxon>Oxytrichidae</taxon>
        <taxon>Stylonychinae</taxon>
        <taxon>Stylonychia</taxon>
    </lineage>
</organism>
<dbReference type="InParanoid" id="A0A078B4Y4"/>
<evidence type="ECO:0000256" key="6">
    <source>
        <dbReference type="ARBA" id="ARBA00023136"/>
    </source>
</evidence>
<evidence type="ECO:0000256" key="17">
    <source>
        <dbReference type="ARBA" id="ARBA00044903"/>
    </source>
</evidence>
<evidence type="ECO:0000256" key="7">
    <source>
        <dbReference type="ARBA" id="ARBA00023228"/>
    </source>
</evidence>
<feature type="compositionally biased region" description="Polar residues" evidence="25">
    <location>
        <begin position="488"/>
        <end position="501"/>
    </location>
</feature>
<keyword evidence="7" id="KW-0458">Lysosome</keyword>
<feature type="transmembrane region" description="Helical" evidence="26">
    <location>
        <begin position="405"/>
        <end position="424"/>
    </location>
</feature>
<comment type="catalytic activity">
    <reaction evidence="17">
        <text>L-arginyl-glycine(out) = L-arginyl-glycine(in)</text>
        <dbReference type="Rhea" id="RHEA:79391"/>
        <dbReference type="ChEBI" id="CHEBI:229955"/>
    </reaction>
</comment>
<evidence type="ECO:0000256" key="10">
    <source>
        <dbReference type="ARBA" id="ARBA00044881"/>
    </source>
</evidence>
<feature type="transmembrane region" description="Helical" evidence="26">
    <location>
        <begin position="436"/>
        <end position="454"/>
    </location>
</feature>
<feature type="compositionally biased region" description="Basic and acidic residues" evidence="25">
    <location>
        <begin position="222"/>
        <end position="245"/>
    </location>
</feature>
<dbReference type="PANTHER" id="PTHR23512">
    <property type="entry name" value="MAJOR FACILITATOR SUPERFAMILY DOMAIN-CONTAINING PROTEIN 1"/>
    <property type="match status" value="1"/>
</dbReference>
<dbReference type="InterPro" id="IPR036259">
    <property type="entry name" value="MFS_trans_sf"/>
</dbReference>
<dbReference type="EMBL" id="CCKQ01016416">
    <property type="protein sequence ID" value="CDW88287.1"/>
    <property type="molecule type" value="Genomic_DNA"/>
</dbReference>
<evidence type="ECO:0000256" key="1">
    <source>
        <dbReference type="ARBA" id="ARBA00004155"/>
    </source>
</evidence>
<feature type="transmembrane region" description="Helical" evidence="26">
    <location>
        <begin position="366"/>
        <end position="384"/>
    </location>
</feature>
<comment type="catalytic activity">
    <reaction evidence="20">
        <text>L-lysyl-glycine(out) = L-lysyl-glycine(in)</text>
        <dbReference type="Rhea" id="RHEA:79407"/>
        <dbReference type="ChEBI" id="CHEBI:191202"/>
    </reaction>
</comment>
<feature type="transmembrane region" description="Helical" evidence="26">
    <location>
        <begin position="128"/>
        <end position="148"/>
    </location>
</feature>
<evidence type="ECO:0000256" key="25">
    <source>
        <dbReference type="SAM" id="MobiDB-lite"/>
    </source>
</evidence>
<accession>A0A078B4Y4</accession>
<evidence type="ECO:0000313" key="28">
    <source>
        <dbReference type="Proteomes" id="UP000039865"/>
    </source>
</evidence>
<comment type="catalytic activity">
    <reaction evidence="11">
        <text>L-alpha-aminoacyl-L-histidine(out) = L-alpha-aminoacyl-L-histidine(in)</text>
        <dbReference type="Rhea" id="RHEA:79375"/>
        <dbReference type="ChEBI" id="CHEBI:229967"/>
    </reaction>
</comment>
<keyword evidence="5 26" id="KW-1133">Transmembrane helix</keyword>
<evidence type="ECO:0000256" key="19">
    <source>
        <dbReference type="ARBA" id="ARBA00044919"/>
    </source>
</evidence>
<keyword evidence="6 26" id="KW-0472">Membrane</keyword>
<dbReference type="AlphaFoldDB" id="A0A078B4Y4"/>
<comment type="catalytic activity">
    <reaction evidence="9">
        <text>L-histidyl-glycine(out) = L-histidyl-glycine(in)</text>
        <dbReference type="Rhea" id="RHEA:79395"/>
        <dbReference type="ChEBI" id="CHEBI:229957"/>
    </reaction>
</comment>
<evidence type="ECO:0000256" key="26">
    <source>
        <dbReference type="SAM" id="Phobius"/>
    </source>
</evidence>
<comment type="catalytic activity">
    <reaction evidence="13">
        <text>L-alpha-aminoacyl-L-lysine(out) = L-alpha-aminoacyl-L-lysine(in)</text>
        <dbReference type="Rhea" id="RHEA:79383"/>
        <dbReference type="ChEBI" id="CHEBI:229966"/>
    </reaction>
</comment>
<keyword evidence="4 26" id="KW-0812">Transmembrane</keyword>
<feature type="transmembrane region" description="Helical" evidence="26">
    <location>
        <begin position="303"/>
        <end position="321"/>
    </location>
</feature>
<evidence type="ECO:0000256" key="9">
    <source>
        <dbReference type="ARBA" id="ARBA00044878"/>
    </source>
</evidence>
<dbReference type="SUPFAM" id="SSF103473">
    <property type="entry name" value="MFS general substrate transporter"/>
    <property type="match status" value="1"/>
</dbReference>
<feature type="transmembrane region" description="Helical" evidence="26">
    <location>
        <begin position="328"/>
        <end position="346"/>
    </location>
</feature>
<feature type="compositionally biased region" description="Basic and acidic residues" evidence="25">
    <location>
        <begin position="526"/>
        <end position="536"/>
    </location>
</feature>
<evidence type="ECO:0000256" key="4">
    <source>
        <dbReference type="ARBA" id="ARBA00022692"/>
    </source>
</evidence>
<evidence type="ECO:0000256" key="14">
    <source>
        <dbReference type="ARBA" id="ARBA00044898"/>
    </source>
</evidence>
<evidence type="ECO:0000256" key="11">
    <source>
        <dbReference type="ARBA" id="ARBA00044884"/>
    </source>
</evidence>
<keyword evidence="3" id="KW-0813">Transport</keyword>
<feature type="transmembrane region" description="Helical" evidence="26">
    <location>
        <begin position="262"/>
        <end position="283"/>
    </location>
</feature>
<evidence type="ECO:0000256" key="24">
    <source>
        <dbReference type="ARBA" id="ARBA00046376"/>
    </source>
</evidence>
<proteinExistence type="inferred from homology"/>
<dbReference type="Proteomes" id="UP000039865">
    <property type="component" value="Unassembled WGS sequence"/>
</dbReference>
<comment type="catalytic activity">
    <reaction evidence="14">
        <text>L-aspartyl-L-lysine(out) = L-aspartyl-L-lysine(in)</text>
        <dbReference type="Rhea" id="RHEA:79411"/>
        <dbReference type="ChEBI" id="CHEBI:229953"/>
    </reaction>
</comment>
<comment type="subcellular location">
    <subcellularLocation>
        <location evidence="1">Lysosome membrane</location>
        <topology evidence="1">Multi-pass membrane protein</topology>
    </subcellularLocation>
</comment>
<dbReference type="Gene3D" id="1.20.1250.20">
    <property type="entry name" value="MFS general substrate transporter like domains"/>
    <property type="match status" value="2"/>
</dbReference>
<evidence type="ECO:0000256" key="20">
    <source>
        <dbReference type="ARBA" id="ARBA00044924"/>
    </source>
</evidence>
<evidence type="ECO:0000313" key="27">
    <source>
        <dbReference type="EMBL" id="CDW88287.1"/>
    </source>
</evidence>
<feature type="transmembrane region" description="Helical" evidence="26">
    <location>
        <begin position="95"/>
        <end position="116"/>
    </location>
</feature>
<comment type="catalytic activity">
    <reaction evidence="15">
        <text>L-arginyl-L-alpha-amino acid(out) = L-arginyl-L-alpha-amino acid(in)</text>
        <dbReference type="Rhea" id="RHEA:79371"/>
        <dbReference type="ChEBI" id="CHEBI:84315"/>
    </reaction>
</comment>
<dbReference type="OMA" id="TEITCAM"/>
<feature type="transmembrane region" description="Helical" evidence="26">
    <location>
        <begin position="66"/>
        <end position="88"/>
    </location>
</feature>
<dbReference type="PANTHER" id="PTHR23512:SF3">
    <property type="entry name" value="MAJOR FACILITATOR SUPERFAMILY DOMAIN-CONTAINING PROTEIN 1"/>
    <property type="match status" value="1"/>
</dbReference>
<feature type="transmembrane region" description="Helical" evidence="26">
    <location>
        <begin position="155"/>
        <end position="179"/>
    </location>
</feature>
<evidence type="ECO:0000256" key="2">
    <source>
        <dbReference type="ARBA" id="ARBA00008335"/>
    </source>
</evidence>
<dbReference type="GO" id="GO:0022857">
    <property type="term" value="F:transmembrane transporter activity"/>
    <property type="evidence" value="ECO:0007669"/>
    <property type="project" value="InterPro"/>
</dbReference>
<comment type="similarity">
    <text evidence="2">Belongs to the major facilitator superfamily.</text>
</comment>